<proteinExistence type="predicted"/>
<evidence type="ECO:0000313" key="3">
    <source>
        <dbReference type="EMBL" id="WDI00153.1"/>
    </source>
</evidence>
<dbReference type="Pfam" id="PF13539">
    <property type="entry name" value="Peptidase_M15_4"/>
    <property type="match status" value="1"/>
</dbReference>
<evidence type="ECO:0000313" key="5">
    <source>
        <dbReference type="Proteomes" id="UP001221519"/>
    </source>
</evidence>
<dbReference type="RefSeq" id="WP_047911782.1">
    <property type="nucleotide sequence ID" value="NZ_CP118101.1"/>
</dbReference>
<reference evidence="2 5" key="1">
    <citation type="submission" date="2023-02" db="EMBL/GenBank/DDBJ databases">
        <title>Pathogen: clinical or host-associated sample.</title>
        <authorList>
            <person name="Hergert J."/>
            <person name="Casey R."/>
            <person name="Wagner J."/>
            <person name="Young E.L."/>
            <person name="Oakeson K.F."/>
        </authorList>
    </citation>
    <scope>NUCLEOTIDE SEQUENCE</scope>
    <source>
        <strain evidence="3 5">2022CK-00829</strain>
        <strain evidence="2">2022CK-00830</strain>
    </source>
</reference>
<keyword evidence="5" id="KW-1185">Reference proteome</keyword>
<dbReference type="EMBL" id="CP118108">
    <property type="protein sequence ID" value="WDI00153.1"/>
    <property type="molecule type" value="Genomic_DNA"/>
</dbReference>
<dbReference type="AlphaFoldDB" id="A0AAX3MTT8"/>
<name>A0AAX3MTT8_9BACL</name>
<dbReference type="Gene3D" id="3.30.1380.10">
    <property type="match status" value="1"/>
</dbReference>
<evidence type="ECO:0000313" key="2">
    <source>
        <dbReference type="EMBL" id="WDH80468.1"/>
    </source>
</evidence>
<dbReference type="Proteomes" id="UP001221519">
    <property type="component" value="Chromosome"/>
</dbReference>
<gene>
    <name evidence="2" type="ORF">PUW23_12900</name>
    <name evidence="3" type="ORF">PUW25_12565</name>
</gene>
<sequence length="266" mass="29426">MAALAELKARSAAYLVGLLPAVKLAAEKLIERCYSEGVEIRLTAGYRSAAEQQRLYEQGRTKPGPIVTNAKPGQSNHNYGLAIDFVLVQSGYSMSVDDDHDGIADWAEVVAQAKLLGFSWGGDWISFKDYPHFEMMFGLSLSQLQAGIRPTWQQQQAVINRIQGMEESEEMSKVEELLQKDKEKSAIISALEQRIIALERRVNISLNQTPPDAYHAALQAAKAAGAMSTSNDKDLSGLKTIQILYNMGLFEPEFTRFIQSLKQAGE</sequence>
<feature type="domain" description="Peptidase M15C" evidence="1">
    <location>
        <begin position="70"/>
        <end position="135"/>
    </location>
</feature>
<dbReference type="InterPro" id="IPR039561">
    <property type="entry name" value="Peptidase_M15C"/>
</dbReference>
<organism evidence="2 4">
    <name type="scientific">Paenibacillus urinalis</name>
    <dbReference type="NCBI Taxonomy" id="521520"/>
    <lineage>
        <taxon>Bacteria</taxon>
        <taxon>Bacillati</taxon>
        <taxon>Bacillota</taxon>
        <taxon>Bacilli</taxon>
        <taxon>Bacillales</taxon>
        <taxon>Paenibacillaceae</taxon>
        <taxon>Paenibacillus</taxon>
    </lineage>
</organism>
<evidence type="ECO:0000313" key="4">
    <source>
        <dbReference type="Proteomes" id="UP001220962"/>
    </source>
</evidence>
<dbReference type="SUPFAM" id="SSF55166">
    <property type="entry name" value="Hedgehog/DD-peptidase"/>
    <property type="match status" value="1"/>
</dbReference>
<dbReference type="GO" id="GO:0008233">
    <property type="term" value="F:peptidase activity"/>
    <property type="evidence" value="ECO:0007669"/>
    <property type="project" value="InterPro"/>
</dbReference>
<accession>A0AAX3MTT8</accession>
<protein>
    <submittedName>
        <fullName evidence="2">M15 family metallopeptidase</fullName>
    </submittedName>
</protein>
<evidence type="ECO:0000259" key="1">
    <source>
        <dbReference type="Pfam" id="PF13539"/>
    </source>
</evidence>
<dbReference type="Proteomes" id="UP001220962">
    <property type="component" value="Chromosome"/>
</dbReference>
<dbReference type="EMBL" id="CP118101">
    <property type="protein sequence ID" value="WDH80468.1"/>
    <property type="molecule type" value="Genomic_DNA"/>
</dbReference>
<dbReference type="InterPro" id="IPR009045">
    <property type="entry name" value="Zn_M74/Hedgehog-like"/>
</dbReference>
<dbReference type="CDD" id="cd14845">
    <property type="entry name" value="L-Ala-D-Glu_peptidase_like"/>
    <property type="match status" value="1"/>
</dbReference>